<accession>A0A3B5YQS2</accession>
<dbReference type="SUPFAM" id="SSF52058">
    <property type="entry name" value="L domain-like"/>
    <property type="match status" value="1"/>
</dbReference>
<dbReference type="PANTHER" id="PTHR47186">
    <property type="entry name" value="LEUCINE-RICH REPEAT-CONTAINING PROTEIN 57"/>
    <property type="match status" value="1"/>
</dbReference>
<dbReference type="InterPro" id="IPR032675">
    <property type="entry name" value="LRR_dom_sf"/>
</dbReference>
<dbReference type="SMART" id="SM00369">
    <property type="entry name" value="LRR_TYP"/>
    <property type="match status" value="4"/>
</dbReference>
<dbReference type="OrthoDB" id="659180at2759"/>
<evidence type="ECO:0000313" key="4">
    <source>
        <dbReference type="Proteomes" id="UP000019116"/>
    </source>
</evidence>
<dbReference type="SMR" id="A0A3B5YQS2"/>
<evidence type="ECO:0000313" key="3">
    <source>
        <dbReference type="EnsemblPlants" id="TraesCS1B02G029700.1"/>
    </source>
</evidence>
<evidence type="ECO:0000256" key="2">
    <source>
        <dbReference type="ARBA" id="ARBA00022737"/>
    </source>
</evidence>
<dbReference type="Gramene" id="TraesCS1B02G029700.1">
    <property type="protein sequence ID" value="TraesCS1B02G029700.1"/>
    <property type="gene ID" value="TraesCS1B02G029700"/>
</dbReference>
<dbReference type="AlphaFoldDB" id="A0A3B5YQS2"/>
<keyword evidence="2" id="KW-0677">Repeat</keyword>
<dbReference type="EnsemblPlants" id="TraesCS1B02G029700.1">
    <property type="protein sequence ID" value="TraesCS1B02G029700.1"/>
    <property type="gene ID" value="TraesCS1B02G029700"/>
</dbReference>
<evidence type="ECO:0000256" key="1">
    <source>
        <dbReference type="ARBA" id="ARBA00022614"/>
    </source>
</evidence>
<dbReference type="PANTHER" id="PTHR47186:SF16">
    <property type="match status" value="1"/>
</dbReference>
<sequence length="896" mass="102361">MESSSWKKWPDHVRDKWRDDLRDKDFWFNGYRKTPSYIDLVNRLTWGYHVCWNVGVGPMASFTPAISGMAMEIRYRRQFNHVIKVDLKPTPMAEEAQGIGFMSIKYQLAVGAAKELGLLDQAYNQYKERHDELQYYTYGCYDGGTSSTLARHVQQHIVYKIINKLVTEKYLLVAQNLQWPIEARSFSRHCGLPLLPWIDAFNWHISTTSREACNKSKLDDDRVISIYTDEDVLCLTLYALHQSAEQIFIKICHETKEYWHCIALDCFHYATTIFGKHSQVVDITSDELIHQWAAQGILPCMSIEGEETNTIRSKCSYMHRVGRVVLEAFQKYSLLQLPFYLATEAYEATNTGAQFLAYHGLIAEGSKVDELFDNNKKWISFSADHGVHVSRKWFRAEETRGTTALILRGCSDQSPVLSKLDSFLPKLSFLLVLDLSYTPIKALPSSIGCLQNLRLLSLRGCHDLKTLSSSSATSITSYSPLSTLYQLEILDMNGVPFSHLTQELILATCSNLVDLPPSMASLYSLTTLEVTGTQIKYFPQKIFEELKKLQPLKLIENNELISLASPISGVQGVKLEGHPTLTSFMLVGATHIRCLSLRGCRKLESVEINNLGALEELDLSGTATKELPADIPNLPKLRRLLLLDVPSLRRFPWHRLERLPDVFHLDHCSEGNGNHSNQVPQVCVTDPRFFHSFSETVVDFVRDGRFLQSFNVRVAPCIKNSMRLQDEEAILDSKLPELVQKQSTYVDVHMRCYAEEIAIASPITVPLNRTERHVEITWTQSAIDGLFYLLSVSKSISVSCDTVINYFPSWINFHELEECELRWCHKMEGVVYGTQGMKKLRNMHVIFRATALIRMWSLLTPTEARGRLATACTRWEMVARVIFNRFGWRSCNRIGM</sequence>
<protein>
    <submittedName>
        <fullName evidence="3">Uncharacterized protein</fullName>
    </submittedName>
</protein>
<dbReference type="InterPro" id="IPR003591">
    <property type="entry name" value="Leu-rich_rpt_typical-subtyp"/>
</dbReference>
<dbReference type="Gramene" id="TraesCS1B03G0059400.1">
    <property type="protein sequence ID" value="TraesCS1B03G0059400.1.CDS"/>
    <property type="gene ID" value="TraesCS1B03G0059400"/>
</dbReference>
<proteinExistence type="predicted"/>
<reference evidence="3" key="1">
    <citation type="submission" date="2018-08" db="EMBL/GenBank/DDBJ databases">
        <authorList>
            <person name="Rossello M."/>
        </authorList>
    </citation>
    <scope>NUCLEOTIDE SEQUENCE [LARGE SCALE GENOMIC DNA]</scope>
    <source>
        <strain evidence="3">cv. Chinese Spring</strain>
    </source>
</reference>
<organism evidence="3">
    <name type="scientific">Triticum aestivum</name>
    <name type="common">Wheat</name>
    <dbReference type="NCBI Taxonomy" id="4565"/>
    <lineage>
        <taxon>Eukaryota</taxon>
        <taxon>Viridiplantae</taxon>
        <taxon>Streptophyta</taxon>
        <taxon>Embryophyta</taxon>
        <taxon>Tracheophyta</taxon>
        <taxon>Spermatophyta</taxon>
        <taxon>Magnoliopsida</taxon>
        <taxon>Liliopsida</taxon>
        <taxon>Poales</taxon>
        <taxon>Poaceae</taxon>
        <taxon>BOP clade</taxon>
        <taxon>Pooideae</taxon>
        <taxon>Triticodae</taxon>
        <taxon>Triticeae</taxon>
        <taxon>Triticinae</taxon>
        <taxon>Triticum</taxon>
    </lineage>
</organism>
<keyword evidence="1" id="KW-0433">Leucine-rich repeat</keyword>
<dbReference type="Gene3D" id="3.80.10.10">
    <property type="entry name" value="Ribonuclease Inhibitor"/>
    <property type="match status" value="2"/>
</dbReference>
<dbReference type="Proteomes" id="UP000019116">
    <property type="component" value="Chromosome 1B"/>
</dbReference>
<reference evidence="3" key="2">
    <citation type="submission" date="2018-10" db="UniProtKB">
        <authorList>
            <consortium name="EnsemblPlants"/>
        </authorList>
    </citation>
    <scope>IDENTIFICATION</scope>
</reference>
<dbReference type="STRING" id="4565.A0A3B5YQS2"/>
<name>A0A3B5YQS2_WHEAT</name>
<keyword evidence="4" id="KW-1185">Reference proteome</keyword>